<sequence>MEKIAIISDIHGNLPAIEAVLKDIRMRSANKIVCLGDIVGKGPNSAEAIDICKRECDIIVLGNWDKYLAYNNNHGIIEWHRKQIGKERLEYFKSLPEAVGFYLSGRYVRLFHAHPHDVFKRVWQSSSIEERKEMFEVPKINSKDSHKCKSDIVGYGDIHGSFIETLSGGKILFNVGSVGNPCDHITLASYVILEGDFDSKKISSFSIQFQRVEYDIKLAIDQAKKSSLPMSEIYIKELSTAVYGGKRR</sequence>
<feature type="domain" description="Calcineurin-like phosphoesterase" evidence="2">
    <location>
        <begin position="3"/>
        <end position="194"/>
    </location>
</feature>
<proteinExistence type="inferred from homology"/>
<name>A0A1T5MAK1_9FIRM</name>
<dbReference type="InterPro" id="IPR024654">
    <property type="entry name" value="Calcineurin-like_PHP_lpxH"/>
</dbReference>
<dbReference type="CDD" id="cd00838">
    <property type="entry name" value="MPP_superfamily"/>
    <property type="match status" value="1"/>
</dbReference>
<accession>A0A1T5MAK1</accession>
<dbReference type="STRING" id="36842.SAMN02194393_04283"/>
<dbReference type="PANTHER" id="PTHR42850">
    <property type="entry name" value="METALLOPHOSPHOESTERASE"/>
    <property type="match status" value="1"/>
</dbReference>
<evidence type="ECO:0000259" key="2">
    <source>
        <dbReference type="Pfam" id="PF12850"/>
    </source>
</evidence>
<evidence type="ECO:0000313" key="3">
    <source>
        <dbReference type="EMBL" id="SKC84889.1"/>
    </source>
</evidence>
<dbReference type="PIRSF" id="PIRSF000883">
    <property type="entry name" value="Pesterase_MJ0912"/>
    <property type="match status" value="1"/>
</dbReference>
<evidence type="ECO:0000256" key="1">
    <source>
        <dbReference type="ARBA" id="ARBA00008950"/>
    </source>
</evidence>
<protein>
    <submittedName>
        <fullName evidence="3">Protein phosphatase</fullName>
    </submittedName>
</protein>
<dbReference type="GO" id="GO:0005737">
    <property type="term" value="C:cytoplasm"/>
    <property type="evidence" value="ECO:0007669"/>
    <property type="project" value="TreeGrafter"/>
</dbReference>
<dbReference type="InterPro" id="IPR029052">
    <property type="entry name" value="Metallo-depent_PP-like"/>
</dbReference>
<dbReference type="GO" id="GO:0016791">
    <property type="term" value="F:phosphatase activity"/>
    <property type="evidence" value="ECO:0007669"/>
    <property type="project" value="TreeGrafter"/>
</dbReference>
<dbReference type="Pfam" id="PF12850">
    <property type="entry name" value="Metallophos_2"/>
    <property type="match status" value="1"/>
</dbReference>
<dbReference type="SUPFAM" id="SSF56300">
    <property type="entry name" value="Metallo-dependent phosphatases"/>
    <property type="match status" value="1"/>
</dbReference>
<keyword evidence="4" id="KW-1185">Reference proteome</keyword>
<dbReference type="AlphaFoldDB" id="A0A1T5MAK1"/>
<reference evidence="3 4" key="1">
    <citation type="submission" date="2017-02" db="EMBL/GenBank/DDBJ databases">
        <authorList>
            <person name="Peterson S.W."/>
        </authorList>
    </citation>
    <scope>NUCLEOTIDE SEQUENCE [LARGE SCALE GENOMIC DNA]</scope>
    <source>
        <strain evidence="3 4">M1</strain>
    </source>
</reference>
<dbReference type="RefSeq" id="WP_079494485.1">
    <property type="nucleotide sequence ID" value="NZ_FUZT01000012.1"/>
</dbReference>
<dbReference type="InterPro" id="IPR011152">
    <property type="entry name" value="Pesterase_MJ0912"/>
</dbReference>
<gene>
    <name evidence="3" type="ORF">SAMN02194393_04283</name>
</gene>
<comment type="similarity">
    <text evidence="1">Belongs to the metallophosphoesterase superfamily. YfcE family.</text>
</comment>
<organism evidence="3 4">
    <name type="scientific">Maledivibacter halophilus</name>
    <dbReference type="NCBI Taxonomy" id="36842"/>
    <lineage>
        <taxon>Bacteria</taxon>
        <taxon>Bacillati</taxon>
        <taxon>Bacillota</taxon>
        <taxon>Clostridia</taxon>
        <taxon>Peptostreptococcales</taxon>
        <taxon>Caminicellaceae</taxon>
        <taxon>Maledivibacter</taxon>
    </lineage>
</organism>
<dbReference type="InterPro" id="IPR050126">
    <property type="entry name" value="Ap4A_hydrolase"/>
</dbReference>
<dbReference type="PANTHER" id="PTHR42850:SF2">
    <property type="entry name" value="BLL5683 PROTEIN"/>
    <property type="match status" value="1"/>
</dbReference>
<dbReference type="Proteomes" id="UP000190285">
    <property type="component" value="Unassembled WGS sequence"/>
</dbReference>
<dbReference type="EMBL" id="FUZT01000012">
    <property type="protein sequence ID" value="SKC84889.1"/>
    <property type="molecule type" value="Genomic_DNA"/>
</dbReference>
<dbReference type="OrthoDB" id="9800565at2"/>
<evidence type="ECO:0000313" key="4">
    <source>
        <dbReference type="Proteomes" id="UP000190285"/>
    </source>
</evidence>
<dbReference type="Gene3D" id="3.60.21.10">
    <property type="match status" value="1"/>
</dbReference>